<evidence type="ECO:0000256" key="2">
    <source>
        <dbReference type="SAM" id="Phobius"/>
    </source>
</evidence>
<keyword evidence="2" id="KW-0472">Membrane</keyword>
<name>A0AAE0N6E4_9PEZI</name>
<reference evidence="3" key="2">
    <citation type="submission" date="2023-06" db="EMBL/GenBank/DDBJ databases">
        <authorList>
            <consortium name="Lawrence Berkeley National Laboratory"/>
            <person name="Haridas S."/>
            <person name="Hensen N."/>
            <person name="Bonometti L."/>
            <person name="Westerberg I."/>
            <person name="Brannstrom I.O."/>
            <person name="Guillou S."/>
            <person name="Cros-Aarteil S."/>
            <person name="Calhoun S."/>
            <person name="Kuo A."/>
            <person name="Mondo S."/>
            <person name="Pangilinan J."/>
            <person name="Riley R."/>
            <person name="LaButti K."/>
            <person name="Andreopoulos B."/>
            <person name="Lipzen A."/>
            <person name="Chen C."/>
            <person name="Yanf M."/>
            <person name="Daum C."/>
            <person name="Ng V."/>
            <person name="Clum A."/>
            <person name="Steindorff A."/>
            <person name="Ohm R."/>
            <person name="Martin F."/>
            <person name="Silar P."/>
            <person name="Natvig D."/>
            <person name="Lalanne C."/>
            <person name="Gautier V."/>
            <person name="Ament-velasquez S.L."/>
            <person name="Kruys A."/>
            <person name="Hutchinson M.I."/>
            <person name="Powell A.J."/>
            <person name="Barry K."/>
            <person name="Miller A.N."/>
            <person name="Grigoriev I.V."/>
            <person name="Debuchy R."/>
            <person name="Gladieux P."/>
            <person name="Thoren M.H."/>
            <person name="Johannesson H."/>
        </authorList>
    </citation>
    <scope>NUCLEOTIDE SEQUENCE</scope>
    <source>
        <strain evidence="3">CBS 232.78</strain>
    </source>
</reference>
<evidence type="ECO:0000256" key="1">
    <source>
        <dbReference type="SAM" id="MobiDB-lite"/>
    </source>
</evidence>
<reference evidence="3" key="1">
    <citation type="journal article" date="2023" name="Mol. Phylogenet. Evol.">
        <title>Genome-scale phylogeny and comparative genomics of the fungal order Sordariales.</title>
        <authorList>
            <person name="Hensen N."/>
            <person name="Bonometti L."/>
            <person name="Westerberg I."/>
            <person name="Brannstrom I.O."/>
            <person name="Guillou S."/>
            <person name="Cros-Aarteil S."/>
            <person name="Calhoun S."/>
            <person name="Haridas S."/>
            <person name="Kuo A."/>
            <person name="Mondo S."/>
            <person name="Pangilinan J."/>
            <person name="Riley R."/>
            <person name="LaButti K."/>
            <person name="Andreopoulos B."/>
            <person name="Lipzen A."/>
            <person name="Chen C."/>
            <person name="Yan M."/>
            <person name="Daum C."/>
            <person name="Ng V."/>
            <person name="Clum A."/>
            <person name="Steindorff A."/>
            <person name="Ohm R.A."/>
            <person name="Martin F."/>
            <person name="Silar P."/>
            <person name="Natvig D.O."/>
            <person name="Lalanne C."/>
            <person name="Gautier V."/>
            <person name="Ament-Velasquez S.L."/>
            <person name="Kruys A."/>
            <person name="Hutchinson M.I."/>
            <person name="Powell A.J."/>
            <person name="Barry K."/>
            <person name="Miller A.N."/>
            <person name="Grigoriev I.V."/>
            <person name="Debuchy R."/>
            <person name="Gladieux P."/>
            <person name="Hiltunen Thoren M."/>
            <person name="Johannesson H."/>
        </authorList>
    </citation>
    <scope>NUCLEOTIDE SEQUENCE</scope>
    <source>
        <strain evidence="3">CBS 232.78</strain>
    </source>
</reference>
<organism evidence="3 4">
    <name type="scientific">Podospora didyma</name>
    <dbReference type="NCBI Taxonomy" id="330526"/>
    <lineage>
        <taxon>Eukaryota</taxon>
        <taxon>Fungi</taxon>
        <taxon>Dikarya</taxon>
        <taxon>Ascomycota</taxon>
        <taxon>Pezizomycotina</taxon>
        <taxon>Sordariomycetes</taxon>
        <taxon>Sordariomycetidae</taxon>
        <taxon>Sordariales</taxon>
        <taxon>Podosporaceae</taxon>
        <taxon>Podospora</taxon>
    </lineage>
</organism>
<dbReference type="Proteomes" id="UP001285441">
    <property type="component" value="Unassembled WGS sequence"/>
</dbReference>
<gene>
    <name evidence="3" type="ORF">B0H63DRAFT_485047</name>
</gene>
<feature type="compositionally biased region" description="Basic and acidic residues" evidence="1">
    <location>
        <begin position="339"/>
        <end position="351"/>
    </location>
</feature>
<protein>
    <submittedName>
        <fullName evidence="3">Uncharacterized protein</fullName>
    </submittedName>
</protein>
<keyword evidence="2" id="KW-0812">Transmembrane</keyword>
<dbReference type="AlphaFoldDB" id="A0AAE0N6E4"/>
<keyword evidence="2" id="KW-1133">Transmembrane helix</keyword>
<feature type="region of interest" description="Disordered" evidence="1">
    <location>
        <begin position="251"/>
        <end position="372"/>
    </location>
</feature>
<feature type="compositionally biased region" description="Polar residues" evidence="1">
    <location>
        <begin position="352"/>
        <end position="361"/>
    </location>
</feature>
<evidence type="ECO:0000313" key="3">
    <source>
        <dbReference type="EMBL" id="KAK3372507.1"/>
    </source>
</evidence>
<proteinExistence type="predicted"/>
<accession>A0AAE0N6E4</accession>
<sequence length="510" mass="56631">MTGPKNDTETRPEVEILVHRSAPATAAADARYRALAAAYLAFEPARRTLVYSTAEHHAQLAETEEPIPKADSIPSSVQEHREAECIPSSVPQPAVLSSPQCSFEGASDNLASPRLRVTEVETNTQDSLSSWKTPPSVIPDSFPENNLTILEYCSPTRILEHYLRGLGSSESNSVGGEEVDRPLNGVQESAQKPIAELPSTINDSWVRSRSDKLAVASTELPQVDAPDFNGLPVSSLPSIEYDSWVVEAVDRSQQKEMRPTVISLSPTVNLKRRRPDGAPVSTPQEYIKSTYPYPRDTYDAEVGTSSRADSEPPPLKRFRPSPGPPDAGKPLTRSTSDIGPRHNEKQRKLEQDPSSQISQDELSTEIIAPDPMTSTSGLCEADMVTEAMKQAANDLKLEKRFRPKSQTRELRPFERGYWLVDSTSWSDELKKTAWRFLTTYVGEGCAGWGVNCRRDPTFTWIRLYSFGCVVGHMWLLLYLASNRETNFTGMTWISGNGKPIIAMEPKPRRK</sequence>
<comment type="caution">
    <text evidence="3">The sequence shown here is derived from an EMBL/GenBank/DDBJ whole genome shotgun (WGS) entry which is preliminary data.</text>
</comment>
<evidence type="ECO:0000313" key="4">
    <source>
        <dbReference type="Proteomes" id="UP001285441"/>
    </source>
</evidence>
<keyword evidence="4" id="KW-1185">Reference proteome</keyword>
<feature type="compositionally biased region" description="Pro residues" evidence="1">
    <location>
        <begin position="311"/>
        <end position="327"/>
    </location>
</feature>
<dbReference type="EMBL" id="JAULSW010000008">
    <property type="protein sequence ID" value="KAK3372507.1"/>
    <property type="molecule type" value="Genomic_DNA"/>
</dbReference>
<feature type="transmembrane region" description="Helical" evidence="2">
    <location>
        <begin position="460"/>
        <end position="480"/>
    </location>
</feature>